<accession>A0AA42W6Y0</accession>
<protein>
    <recommendedName>
        <fullName evidence="3">DUF342 domain-containing protein</fullName>
    </recommendedName>
</protein>
<evidence type="ECO:0008006" key="3">
    <source>
        <dbReference type="Google" id="ProtNLM"/>
    </source>
</evidence>
<gene>
    <name evidence="1" type="ORF">N5J23_17585</name>
</gene>
<name>A0AA42W6Y0_9BURK</name>
<dbReference type="Proteomes" id="UP001161294">
    <property type="component" value="Unassembled WGS sequence"/>
</dbReference>
<proteinExistence type="predicted"/>
<evidence type="ECO:0000313" key="2">
    <source>
        <dbReference type="Proteomes" id="UP001161294"/>
    </source>
</evidence>
<dbReference type="AlphaFoldDB" id="A0AA42W6Y0"/>
<organism evidence="1 2">
    <name type="scientific">Comamonas aquatica</name>
    <dbReference type="NCBI Taxonomy" id="225991"/>
    <lineage>
        <taxon>Bacteria</taxon>
        <taxon>Pseudomonadati</taxon>
        <taxon>Pseudomonadota</taxon>
        <taxon>Betaproteobacteria</taxon>
        <taxon>Burkholderiales</taxon>
        <taxon>Comamonadaceae</taxon>
        <taxon>Comamonas</taxon>
    </lineage>
</organism>
<dbReference type="RefSeq" id="WP_279852670.1">
    <property type="nucleotide sequence ID" value="NZ_JAOCIA010000064.1"/>
</dbReference>
<dbReference type="EMBL" id="JAOCJW010000060">
    <property type="protein sequence ID" value="MDH2007319.1"/>
    <property type="molecule type" value="Genomic_DNA"/>
</dbReference>
<sequence>MHRNIRPPAPQRGVATVLILLLVGLSLSAAALGTAHYIRSQQKQDIATHAQTQAQMKAWTGAELVRQYLQKLQTDNQLSAFYASWSSPLTQEQEQKQKQKQKQELELKLEGEGVTDAILANITAIDAAAGTVTARITGITAPASPAEARAVLEVVYATGTGSGTAPSQCAAPVRSSNVLRGDVSITGGQTSFTSGESYTDLAIDGGLTIQSASQAIISGCTKGDITLSGGGIDANATLSSQNGTIRITSMAQPTNATLWARAISIGNTGSASYNALKAGAYQSNVVAAGNVIVGTAYAGGRLLSATAGPSVPWTTGTVVPWQTGSLLVTLGDGGEYLVDMAQATIDPATGAVSGARAAAQKVNASGSAELPDSFTLRATAVAGGGIDLYTLSVQQIWGYDVTIQGWNGTYRQVWPAGNFKVVTGTITDLQGGGYLWATNAGSPTSNFPTIVNGGPIADRIYYGASKTQLATHAKVQSSVAGTSPGLPGAPFCDTRSDTFDAAAFRSSANYIFEFDTSGKPRLTIQHMKASNGTSIDRANIDLTAVDPAPATALGAMTLRRINGVDFLGCGNQSPSNPSSDALACLRSATPANGWRLNGITKFPPGIALFIGAVTIDGVDSSSQGTLYNTLLSTGGVTLTSSGHGPLVAPNFASPLTPVCDGSFYPANLCNKDTTPSSLVKWTDAEGQEHAGLPLANLAIGTNKQLSAKSWSITGNVLLGEGISIGGDTVNIAGSLTVGANVRSATTITQGGLKTNTTRLTQDQGYLPLPSGNCTPTATPHAITMKWSRYL</sequence>
<comment type="caution">
    <text evidence="1">The sequence shown here is derived from an EMBL/GenBank/DDBJ whole genome shotgun (WGS) entry which is preliminary data.</text>
</comment>
<reference evidence="1" key="1">
    <citation type="submission" date="2022-09" db="EMBL/GenBank/DDBJ databases">
        <title>Intensive care unit water sources are persistently colonized with multi-drug resistant bacteria and are the site of extensive horizontal gene transfer of antibiotic resistance genes.</title>
        <authorList>
            <person name="Diorio-Toth L."/>
        </authorList>
    </citation>
    <scope>NUCLEOTIDE SEQUENCE</scope>
    <source>
        <strain evidence="1">GD03686</strain>
    </source>
</reference>
<evidence type="ECO:0000313" key="1">
    <source>
        <dbReference type="EMBL" id="MDH2007319.1"/>
    </source>
</evidence>